<accession>A0A7I7XYJ7</accession>
<keyword evidence="2" id="KW-1185">Reference proteome</keyword>
<evidence type="ECO:0000313" key="2">
    <source>
        <dbReference type="Proteomes" id="UP000466931"/>
    </source>
</evidence>
<reference evidence="1" key="2">
    <citation type="submission" date="2020-02" db="EMBL/GenBank/DDBJ databases">
        <authorList>
            <person name="Matsumoto Y."/>
            <person name="Motooka D."/>
            <person name="Nakamura S."/>
        </authorList>
    </citation>
    <scope>NUCLEOTIDE SEQUENCE</scope>
    <source>
        <strain evidence="1">JCM 13671</strain>
    </source>
</reference>
<dbReference type="AlphaFoldDB" id="A0A7I7XYJ7"/>
<proteinExistence type="predicted"/>
<dbReference type="EMBL" id="AP022612">
    <property type="protein sequence ID" value="BBZ34418.1"/>
    <property type="molecule type" value="Genomic_DNA"/>
</dbReference>
<protein>
    <submittedName>
        <fullName evidence="1">Uncharacterized protein</fullName>
    </submittedName>
</protein>
<organism evidence="1 2">
    <name type="scientific">Mycolicibacterium confluentis</name>
    <dbReference type="NCBI Taxonomy" id="28047"/>
    <lineage>
        <taxon>Bacteria</taxon>
        <taxon>Bacillati</taxon>
        <taxon>Actinomycetota</taxon>
        <taxon>Actinomycetes</taxon>
        <taxon>Mycobacteriales</taxon>
        <taxon>Mycobacteriaceae</taxon>
        <taxon>Mycolicibacterium</taxon>
    </lineage>
</organism>
<dbReference type="Proteomes" id="UP000466931">
    <property type="component" value="Chromosome"/>
</dbReference>
<dbReference type="OrthoDB" id="4718020at2"/>
<evidence type="ECO:0000313" key="1">
    <source>
        <dbReference type="EMBL" id="BBZ34418.1"/>
    </source>
</evidence>
<sequence length="589" mass="60801">MAWAGLPIGLVLLTVLVLHLGPVALPDGTGFERLLAGGLLTTALVVLGTWSLAAVGMLNATTLLTVLGLAAVAAVAAARLRGTPVGIPWRSAVSWASAPVLAVAAVAVLLAVVSAWLLPVWQWDALGYHLPFVNLVLQRGTLADVPVDVPYLSTYPHVVEWAFTAGRALLPDDRLVELGHLPFGLLGVVAIAAVAHRFGARPDVALAAGAAWLTLPAVFLQLPTNYTDVASAALALGAIAFLLADLDRARVLLAGLAIGLFLGSKPQAPLAAAVLLGVLAVAAWRAGLRREVGLAWLLALAIGTPTYVVNIARHGNPVWPVRVDVGPVHLPGTTPMTSLLNSGAAVPRAHGTVPARVLESWTTLLPPVPAFDMRLGGLGLLFLIALPVAVIRAVRTRSWAVATCFVATLATPDPSVARYVLAFAGLTLAFAAGGLPARGWGRGAVAAAIAVIAAGNLVIAYPGLTGEGPPLTAYPAMSPAERQRAVGASGPPIDYLDALEQMAPGEVTVIDTGAELPYLAWPADLSRAAFFAPVDLDAAGANRVLDRGDVGLLIVGDDGVLGRAARARPDLFEPAFRCRSAPCTGYLRR</sequence>
<dbReference type="RefSeq" id="WP_085151524.1">
    <property type="nucleotide sequence ID" value="NZ_AP022612.1"/>
</dbReference>
<gene>
    <name evidence="1" type="ORF">MCNF_30230</name>
</gene>
<reference evidence="1" key="1">
    <citation type="journal article" date="2019" name="Emerg. Microbes Infect.">
        <title>Comprehensive subspecies identification of 175 nontuberculous mycobacteria species based on 7547 genomic profiles.</title>
        <authorList>
            <person name="Matsumoto Y."/>
            <person name="Kinjo T."/>
            <person name="Motooka D."/>
            <person name="Nabeya D."/>
            <person name="Jung N."/>
            <person name="Uechi K."/>
            <person name="Horii T."/>
            <person name="Iida T."/>
            <person name="Fujita J."/>
            <person name="Nakamura S."/>
        </authorList>
    </citation>
    <scope>NUCLEOTIDE SEQUENCE [LARGE SCALE GENOMIC DNA]</scope>
    <source>
        <strain evidence="1">JCM 13671</strain>
    </source>
</reference>
<name>A0A7I7XYJ7_9MYCO</name>